<dbReference type="AlphaFoldDB" id="A0A066W7L8"/>
<keyword evidence="2" id="KW-0106">Calcium</keyword>
<dbReference type="FunFam" id="1.10.238.10:FF:000001">
    <property type="entry name" value="Calmodulin 1"/>
    <property type="match status" value="1"/>
</dbReference>
<dbReference type="InterPro" id="IPR002048">
    <property type="entry name" value="EF_hand_dom"/>
</dbReference>
<evidence type="ECO:0000259" key="4">
    <source>
        <dbReference type="PROSITE" id="PS50222"/>
    </source>
</evidence>
<dbReference type="Pfam" id="PF00036">
    <property type="entry name" value="EF-hand_1"/>
    <property type="match status" value="1"/>
</dbReference>
<dbReference type="PROSITE" id="PS50222">
    <property type="entry name" value="EF_HAND_2"/>
    <property type="match status" value="2"/>
</dbReference>
<comment type="caution">
    <text evidence="5">The sequence shown here is derived from an EMBL/GenBank/DDBJ whole genome shotgun (WGS) entry which is preliminary data.</text>
</comment>
<dbReference type="InterPro" id="IPR050403">
    <property type="entry name" value="Myosin_RLC"/>
</dbReference>
<dbReference type="OMA" id="GVNFTMF"/>
<dbReference type="Gene3D" id="1.10.238.10">
    <property type="entry name" value="EF-hand"/>
    <property type="match status" value="2"/>
</dbReference>
<gene>
    <name evidence="5" type="ORF">K437DRAFT_273196</name>
</gene>
<keyword evidence="6" id="KW-1185">Reference proteome</keyword>
<dbReference type="CDD" id="cd00051">
    <property type="entry name" value="EFh"/>
    <property type="match status" value="1"/>
</dbReference>
<dbReference type="GO" id="GO:0005509">
    <property type="term" value="F:calcium ion binding"/>
    <property type="evidence" value="ECO:0007669"/>
    <property type="project" value="InterPro"/>
</dbReference>
<sequence>MSQPSSAKAAPGSFLSPSAQASGTAAARLRNRQTNHPRQSSGVYNTFSHKQIQGFKEAFTMVDQDRDGLISREDLKTMLTNLGINAKPATLDAYMSSAFADSYTSEASAMSSAGVNFTQFLTMFGTHLSELDEAHELSEAFACFDEKDDGVLDAAELRYWLKEVGDRMTDSEIDRLLSGPFMDRGGKRFDYKAFIEAIKMAEPAELE</sequence>
<feature type="domain" description="EF-hand" evidence="4">
    <location>
        <begin position="132"/>
        <end position="167"/>
    </location>
</feature>
<reference evidence="5 6" key="1">
    <citation type="submission" date="2014-05" db="EMBL/GenBank/DDBJ databases">
        <title>Draft genome sequence of a rare smut relative, Tilletiaria anomala UBC 951.</title>
        <authorList>
            <consortium name="DOE Joint Genome Institute"/>
            <person name="Toome M."/>
            <person name="Kuo A."/>
            <person name="Henrissat B."/>
            <person name="Lipzen A."/>
            <person name="Tritt A."/>
            <person name="Yoshinaga Y."/>
            <person name="Zane M."/>
            <person name="Barry K."/>
            <person name="Grigoriev I.V."/>
            <person name="Spatafora J.W."/>
            <person name="Aimea M.C."/>
        </authorList>
    </citation>
    <scope>NUCLEOTIDE SEQUENCE [LARGE SCALE GENOMIC DNA]</scope>
    <source>
        <strain evidence="5 6">UBC 951</strain>
    </source>
</reference>
<dbReference type="SUPFAM" id="SSF47473">
    <property type="entry name" value="EF-hand"/>
    <property type="match status" value="1"/>
</dbReference>
<dbReference type="InParanoid" id="A0A066W7L8"/>
<evidence type="ECO:0000313" key="6">
    <source>
        <dbReference type="Proteomes" id="UP000027361"/>
    </source>
</evidence>
<dbReference type="GeneID" id="25266416"/>
<dbReference type="Pfam" id="PF13202">
    <property type="entry name" value="EF-hand_5"/>
    <property type="match status" value="1"/>
</dbReference>
<accession>A0A066W7L8</accession>
<organism evidence="5 6">
    <name type="scientific">Tilletiaria anomala (strain ATCC 24038 / CBS 436.72 / UBC 951)</name>
    <dbReference type="NCBI Taxonomy" id="1037660"/>
    <lineage>
        <taxon>Eukaryota</taxon>
        <taxon>Fungi</taxon>
        <taxon>Dikarya</taxon>
        <taxon>Basidiomycota</taxon>
        <taxon>Ustilaginomycotina</taxon>
        <taxon>Exobasidiomycetes</taxon>
        <taxon>Georgefischeriales</taxon>
        <taxon>Tilletiariaceae</taxon>
        <taxon>Tilletiaria</taxon>
    </lineage>
</organism>
<dbReference type="Proteomes" id="UP000027361">
    <property type="component" value="Unassembled WGS sequence"/>
</dbReference>
<name>A0A066W7L8_TILAU</name>
<protein>
    <submittedName>
        <fullName evidence="5">EF-hand</fullName>
    </submittedName>
</protein>
<dbReference type="HOGENOM" id="CLU_061288_9_2_1"/>
<dbReference type="SMART" id="SM00054">
    <property type="entry name" value="EFh"/>
    <property type="match status" value="2"/>
</dbReference>
<keyword evidence="1" id="KW-0677">Repeat</keyword>
<evidence type="ECO:0000256" key="1">
    <source>
        <dbReference type="ARBA" id="ARBA00022737"/>
    </source>
</evidence>
<dbReference type="PROSITE" id="PS00018">
    <property type="entry name" value="EF_HAND_1"/>
    <property type="match status" value="1"/>
</dbReference>
<dbReference type="FunCoup" id="A0A066W7L8">
    <property type="interactions" value="27"/>
</dbReference>
<feature type="domain" description="EF-hand" evidence="4">
    <location>
        <begin position="50"/>
        <end position="85"/>
    </location>
</feature>
<dbReference type="STRING" id="1037660.A0A066W7L8"/>
<feature type="region of interest" description="Disordered" evidence="3">
    <location>
        <begin position="1"/>
        <end position="29"/>
    </location>
</feature>
<dbReference type="RefSeq" id="XP_013244461.1">
    <property type="nucleotide sequence ID" value="XM_013389007.1"/>
</dbReference>
<dbReference type="PANTHER" id="PTHR23049">
    <property type="entry name" value="MYOSIN REGULATORY LIGHT CHAIN 2"/>
    <property type="match status" value="1"/>
</dbReference>
<dbReference type="InterPro" id="IPR018247">
    <property type="entry name" value="EF_Hand_1_Ca_BS"/>
</dbReference>
<dbReference type="EMBL" id="JMSN01000020">
    <property type="protein sequence ID" value="KDN49947.1"/>
    <property type="molecule type" value="Genomic_DNA"/>
</dbReference>
<proteinExistence type="predicted"/>
<dbReference type="OrthoDB" id="429467at2759"/>
<dbReference type="InterPro" id="IPR011992">
    <property type="entry name" value="EF-hand-dom_pair"/>
</dbReference>
<evidence type="ECO:0000256" key="3">
    <source>
        <dbReference type="SAM" id="MobiDB-lite"/>
    </source>
</evidence>
<evidence type="ECO:0000313" key="5">
    <source>
        <dbReference type="EMBL" id="KDN49947.1"/>
    </source>
</evidence>
<evidence type="ECO:0000256" key="2">
    <source>
        <dbReference type="ARBA" id="ARBA00022837"/>
    </source>
</evidence>